<protein>
    <recommendedName>
        <fullName evidence="1">DUF6985 domain-containing protein</fullName>
    </recommendedName>
</protein>
<dbReference type="Pfam" id="PF22481">
    <property type="entry name" value="DUF6985"/>
    <property type="match status" value="1"/>
</dbReference>
<name>A0ABP7MUH2_9GAMM</name>
<organism evidence="2 3">
    <name type="scientific">Litoribacillus peritrichatus</name>
    <dbReference type="NCBI Taxonomy" id="718191"/>
    <lineage>
        <taxon>Bacteria</taxon>
        <taxon>Pseudomonadati</taxon>
        <taxon>Pseudomonadota</taxon>
        <taxon>Gammaproteobacteria</taxon>
        <taxon>Oceanospirillales</taxon>
        <taxon>Oceanospirillaceae</taxon>
        <taxon>Litoribacillus</taxon>
    </lineage>
</organism>
<feature type="domain" description="DUF6985" evidence="1">
    <location>
        <begin position="48"/>
        <end position="147"/>
    </location>
</feature>
<evidence type="ECO:0000313" key="3">
    <source>
        <dbReference type="Proteomes" id="UP001501565"/>
    </source>
</evidence>
<evidence type="ECO:0000313" key="2">
    <source>
        <dbReference type="EMBL" id="GAA3930506.1"/>
    </source>
</evidence>
<proteinExistence type="predicted"/>
<reference evidence="3" key="1">
    <citation type="journal article" date="2019" name="Int. J. Syst. Evol. Microbiol.">
        <title>The Global Catalogue of Microorganisms (GCM) 10K type strain sequencing project: providing services to taxonomists for standard genome sequencing and annotation.</title>
        <authorList>
            <consortium name="The Broad Institute Genomics Platform"/>
            <consortium name="The Broad Institute Genome Sequencing Center for Infectious Disease"/>
            <person name="Wu L."/>
            <person name="Ma J."/>
        </authorList>
    </citation>
    <scope>NUCLEOTIDE SEQUENCE [LARGE SCALE GENOMIC DNA]</scope>
    <source>
        <strain evidence="3">JCM 17551</strain>
    </source>
</reference>
<accession>A0ABP7MUH2</accession>
<dbReference type="EMBL" id="BAABBN010000007">
    <property type="protein sequence ID" value="GAA3930506.1"/>
    <property type="molecule type" value="Genomic_DNA"/>
</dbReference>
<sequence>MNTIKVDFKSGKFSRSGHCSFNGWHQIASDESVLFSTNVPEGSEQLKLDWFVTNEEKFYRIACDYLLTNTSKLLEYFEFDDGDLAYFSSYYKLDAKRIAEGDILSMIRLKSVVIPHTDKDVIGFGFDCVWDDEHGLGIVIYKDQVISCNEESSAYECLDFEDVFYSEISEG</sequence>
<dbReference type="Proteomes" id="UP001501565">
    <property type="component" value="Unassembled WGS sequence"/>
</dbReference>
<evidence type="ECO:0000259" key="1">
    <source>
        <dbReference type="Pfam" id="PF22481"/>
    </source>
</evidence>
<keyword evidence="3" id="KW-1185">Reference proteome</keyword>
<dbReference type="RefSeq" id="WP_344799274.1">
    <property type="nucleotide sequence ID" value="NZ_BAABBN010000007.1"/>
</dbReference>
<dbReference type="InterPro" id="IPR054254">
    <property type="entry name" value="DUF6985"/>
</dbReference>
<comment type="caution">
    <text evidence="2">The sequence shown here is derived from an EMBL/GenBank/DDBJ whole genome shotgun (WGS) entry which is preliminary data.</text>
</comment>
<gene>
    <name evidence="2" type="ORF">GCM10022277_29020</name>
</gene>